<reference evidence="4 5" key="1">
    <citation type="submission" date="2020-04" db="EMBL/GenBank/DDBJ databases">
        <authorList>
            <person name="Pajer P."/>
            <person name="Broz P."/>
        </authorList>
    </citation>
    <scope>NUCLEOTIDE SEQUENCE [LARGE SCALE GENOMIC DNA]</scope>
    <source>
        <strain evidence="5">NRL-ATB46093</strain>
    </source>
</reference>
<dbReference type="Proteomes" id="UP000509222">
    <property type="component" value="Chromosome"/>
</dbReference>
<reference evidence="5" key="2">
    <citation type="submission" date="2020-06" db="EMBL/GenBank/DDBJ databases">
        <title>Isolation of Planomicrobium glaciei.</title>
        <authorList>
            <person name="Malisova L."/>
            <person name="Safrankova R."/>
            <person name="Jakubu V."/>
            <person name="Spanelova P."/>
        </authorList>
    </citation>
    <scope>NUCLEOTIDE SEQUENCE [LARGE SCALE GENOMIC DNA]</scope>
    <source>
        <strain evidence="5">NRL-ATB46093</strain>
    </source>
</reference>
<sequence length="1632" mass="188052">MSRKVDHQYLEELTKKVDGLPEVDKALGKKLARAAVLEDYHYNLHIRRLKRELEQHAPNFEEKLAKLKFLTKQLLPSYYSDVFAYIIQHATDYAYTSGYYRRPFRTVVKTAYVDTILFKCLELHAFASSGLNASDLLAGKMVQTEYSIASDIIAYEIDRGNEEVLGNIQQAVFGDNNIALVSREMIKGMVMSHNNEMYAMLGQLLVAAKLQEGLRQSIVETMDEGCLDATIHLMQVIIENDLIRYSSVARAMSVWTGIELDVENKRVLKQIIRYMHDALTDSSCRTEWLTSENADKLYISIWATAVHNEQHLKNAVEKAMRSGAAYQKVAALHLLIESENLSVKYAVAAANLGISTPEIEAMIIANYPDTFDYEAIYKAHVNGKKSRDDVEYIPELRDDAERTRQFALLMEMFQAAPHKERVIASTLFNGAEIHHSSDLVAQKMLYLISYDHDPQKLKALLEHRTLLGTDTKGNILENFIRNFEDPVLKDFILSSLSDRSSHNRELALKKIDQMTLDAGDVIRVETLLKLKTGTVRQAVIKLLLNLDEPLLKGSLNRLVSCKNELQRLGALEILTVLKNKKPERYSFFQEMHLSIDQPTAKEQILLDKLNIQEKAAVQAGLGLYDPNRKFQLFREQQEIEPLLLHSFITIQQSRFKEILSGLDQLIHEHRNESYELEWYGSTEVYLIGAEINRDTQYEEENQKKGIYTLPLTQVWINFFEEMKVTPLELFQMQTIFLLRKSYGYYLKLLQIEATSSTPSSKWRKELFESLYPLSALADCYAVLEKMRYKPQLAEIFTAFFEDRDKQAFFDVTSRILNSFVTAIPEELRKEQRGLYEYLAHPWLEWLSEEAMDDERFSRYFMLKYQLYTAKNFRKYQFGTEEIDRAYSLELLDKNECFKELVERNGGEFRHHLYNLTHPSTAANFRALAPLKEELVARLLEIELKRGDLQTAYSKLVVEIDYFEGVKYFVSILKALDGETFARGYFYSFFSEYAKKDVLSHLLRNCHPHKDDTAERLVLLFKEFPVTDTRLLEAAMYAPQWTDLISELLGWEGLKKAIWYFHAHTGESLSAEKETVIAHYSKLSPEQFNDGAFDIGWFKEAYEELGRERFHQLYDCAKYISTGAFHRRAQLFADAAMGNLDSEELKESIRTKRNKEHLLSFSLMPVTGNSEEIILERYGFIQQFLTESKSFGAQRRTSEAKVVGIALMNLAEAGGYGDVTRMRWSLEARKADAIQLYTIPAEVEGYRVHIAIDENGKSRLRIFKKEKEFVSLPAKLKKNDYVKKLKEISSELKEQFIRNCTELEKSMISQSPFRLNELRQMLQNPTVAPLVKKLVFQIEDRFGFLTETGLIQHDGNASIIHEADEATIAHCVNLQKYGVWGAYQRNLYDKKIVQPFKQVFRELYLLNEDEKQDGYRSLRYAGHQLQPAKALALFRGRSWTVHYETGLQKVYHQDNIIATVDAMADWFSPADIESPALEQVTFFHRRTHKPLKLTSIPPILFSETMRDVDLAVSIAHVGGVDPEASLTTIDMRKAIIRESLRLTQTDNVTFEKNFANIEGALGEYGVHLGSGSVQKMATGSIYIIPVHSQHRGRLFLPFLDEDPKMAEILAKILLLANDKTIKDPHILKQLQLK</sequence>
<dbReference type="Pfam" id="PF13569">
    <property type="entry name" value="DUF4132"/>
    <property type="match status" value="1"/>
</dbReference>
<evidence type="ECO:0000313" key="4">
    <source>
        <dbReference type="EMBL" id="QKX51936.1"/>
    </source>
</evidence>
<accession>A0A7H8QD55</accession>
<keyword evidence="5" id="KW-1185">Reference proteome</keyword>
<dbReference type="InterPro" id="IPR025406">
    <property type="entry name" value="DUF4132"/>
</dbReference>
<dbReference type="RefSeq" id="WP_036809012.1">
    <property type="nucleotide sequence ID" value="NZ_CP051177.1"/>
</dbReference>
<dbReference type="InterPro" id="IPR056639">
    <property type="entry name" value="DUF7737"/>
</dbReference>
<feature type="domain" description="DUF4132" evidence="1">
    <location>
        <begin position="1268"/>
        <end position="1438"/>
    </location>
</feature>
<evidence type="ECO:0000259" key="1">
    <source>
        <dbReference type="Pfam" id="PF13569"/>
    </source>
</evidence>
<dbReference type="Pfam" id="PF18991">
    <property type="entry name" value="DUF5724"/>
    <property type="match status" value="1"/>
</dbReference>
<feature type="domain" description="DUF7737" evidence="3">
    <location>
        <begin position="1529"/>
        <end position="1629"/>
    </location>
</feature>
<evidence type="ECO:0000259" key="2">
    <source>
        <dbReference type="Pfam" id="PF18991"/>
    </source>
</evidence>
<dbReference type="EMBL" id="CP051177">
    <property type="protein sequence ID" value="QKX51936.1"/>
    <property type="molecule type" value="Genomic_DNA"/>
</dbReference>
<organism evidence="4 5">
    <name type="scientific">Planococcus glaciei</name>
    <dbReference type="NCBI Taxonomy" id="459472"/>
    <lineage>
        <taxon>Bacteria</taxon>
        <taxon>Bacillati</taxon>
        <taxon>Bacillota</taxon>
        <taxon>Bacilli</taxon>
        <taxon>Bacillales</taxon>
        <taxon>Caryophanaceae</taxon>
        <taxon>Planococcus</taxon>
    </lineage>
</organism>
<dbReference type="InterPro" id="IPR043782">
    <property type="entry name" value="DUF5724"/>
</dbReference>
<evidence type="ECO:0000259" key="3">
    <source>
        <dbReference type="Pfam" id="PF24879"/>
    </source>
</evidence>
<feature type="domain" description="DUF5724" evidence="2">
    <location>
        <begin position="39"/>
        <end position="1225"/>
    </location>
</feature>
<evidence type="ECO:0000313" key="5">
    <source>
        <dbReference type="Proteomes" id="UP000509222"/>
    </source>
</evidence>
<gene>
    <name evidence="4" type="ORF">HF394_15875</name>
</gene>
<dbReference type="Pfam" id="PF24879">
    <property type="entry name" value="DUF7737"/>
    <property type="match status" value="1"/>
</dbReference>
<name>A0A7H8QD55_9BACL</name>
<protein>
    <submittedName>
        <fullName evidence="4">DUF4132 domain-containing protein</fullName>
    </submittedName>
</protein>
<proteinExistence type="predicted"/>